<keyword evidence="4" id="KW-1185">Reference proteome</keyword>
<gene>
    <name evidence="3" type="ORF">TSAR_015913</name>
</gene>
<feature type="region of interest" description="Disordered" evidence="2">
    <location>
        <begin position="52"/>
        <end position="83"/>
    </location>
</feature>
<dbReference type="PANTHER" id="PTHR15323:SF6">
    <property type="entry name" value="CELL DIVISION CYCLE PROTEIN 123 HOMOLOG"/>
    <property type="match status" value="1"/>
</dbReference>
<dbReference type="GO" id="GO:0005737">
    <property type="term" value="C:cytoplasm"/>
    <property type="evidence" value="ECO:0007669"/>
    <property type="project" value="TreeGrafter"/>
</dbReference>
<feature type="compositionally biased region" description="Polar residues" evidence="2">
    <location>
        <begin position="52"/>
        <end position="62"/>
    </location>
</feature>
<dbReference type="PANTHER" id="PTHR15323">
    <property type="entry name" value="D123 PROTEIN"/>
    <property type="match status" value="1"/>
</dbReference>
<dbReference type="InterPro" id="IPR009772">
    <property type="entry name" value="CDC123"/>
</dbReference>
<protein>
    <submittedName>
        <fullName evidence="3">Uncharacterized protein</fullName>
    </submittedName>
</protein>
<reference evidence="3 4" key="1">
    <citation type="journal article" date="2017" name="Curr. Biol.">
        <title>The Evolution of Venom by Co-option of Single-Copy Genes.</title>
        <authorList>
            <person name="Martinson E.O."/>
            <person name="Mrinalini"/>
            <person name="Kelkar Y.D."/>
            <person name="Chang C.H."/>
            <person name="Werren J.H."/>
        </authorList>
    </citation>
    <scope>NUCLEOTIDE SEQUENCE [LARGE SCALE GENOMIC DNA]</scope>
    <source>
        <strain evidence="3 4">Alberta</strain>
        <tissue evidence="3">Whole body</tissue>
    </source>
</reference>
<comment type="similarity">
    <text evidence="1">Belongs to the CDC123 family.</text>
</comment>
<dbReference type="Pfam" id="PF07065">
    <property type="entry name" value="D123"/>
    <property type="match status" value="1"/>
</dbReference>
<dbReference type="AlphaFoldDB" id="A0A232ER85"/>
<comment type="caution">
    <text evidence="3">The sequence shown here is derived from an EMBL/GenBank/DDBJ whole genome shotgun (WGS) entry which is preliminary data.</text>
</comment>
<evidence type="ECO:0000313" key="3">
    <source>
        <dbReference type="EMBL" id="OXU20868.1"/>
    </source>
</evidence>
<evidence type="ECO:0000256" key="1">
    <source>
        <dbReference type="ARBA" id="ARBA00011047"/>
    </source>
</evidence>
<dbReference type="OrthoDB" id="360540at2759"/>
<name>A0A232ER85_9HYME</name>
<dbReference type="STRING" id="543379.A0A232ER85"/>
<dbReference type="Proteomes" id="UP000215335">
    <property type="component" value="Unassembled WGS sequence"/>
</dbReference>
<evidence type="ECO:0000256" key="2">
    <source>
        <dbReference type="SAM" id="MobiDB-lite"/>
    </source>
</evidence>
<dbReference type="EMBL" id="NNAY01002649">
    <property type="protein sequence ID" value="OXU20868.1"/>
    <property type="molecule type" value="Genomic_DNA"/>
</dbReference>
<accession>A0A232ER85</accession>
<proteinExistence type="inferred from homology"/>
<sequence length="327" mass="37533">MKTENSQVQCSFCKWYPLFSKNALEAVTLPMPEEVCKYLEHDAFLLPVEATSSGIPSNSEWSDGSAVNHDESDQESEEQPTFPDFSRQIQEVIDDFGAVFVKSNWSTPSDATWVAATKTLKCNSLEDVYLLLKSSDRISHDLSSIKNSNNKDSPLTPCLVLKKWRDIDPCTEFRCFVVNKELIGICQRDSSQYYRHIENEKYDIQRDIKSLFMEKIKDKFSVDNYSFDVIRYKKDKVKIVDFGLLNESVTKGTLFTLEELQSEVPEAPEFRFIAEDMGIQPKTTRHFCIPQEVNEFFQATGGMSVIDAIRNEVEEQGRLSNDDEDDK</sequence>
<organism evidence="3 4">
    <name type="scientific">Trichomalopsis sarcophagae</name>
    <dbReference type="NCBI Taxonomy" id="543379"/>
    <lineage>
        <taxon>Eukaryota</taxon>
        <taxon>Metazoa</taxon>
        <taxon>Ecdysozoa</taxon>
        <taxon>Arthropoda</taxon>
        <taxon>Hexapoda</taxon>
        <taxon>Insecta</taxon>
        <taxon>Pterygota</taxon>
        <taxon>Neoptera</taxon>
        <taxon>Endopterygota</taxon>
        <taxon>Hymenoptera</taxon>
        <taxon>Apocrita</taxon>
        <taxon>Proctotrupomorpha</taxon>
        <taxon>Chalcidoidea</taxon>
        <taxon>Pteromalidae</taxon>
        <taxon>Pteromalinae</taxon>
        <taxon>Trichomalopsis</taxon>
    </lineage>
</organism>
<evidence type="ECO:0000313" key="4">
    <source>
        <dbReference type="Proteomes" id="UP000215335"/>
    </source>
</evidence>